<evidence type="ECO:0000256" key="5">
    <source>
        <dbReference type="HAMAP-Rule" id="MF_01685"/>
    </source>
</evidence>
<comment type="cofactor">
    <cofactor evidence="5">
        <name>FAD</name>
        <dbReference type="ChEBI" id="CHEBI:57692"/>
    </cofactor>
    <text evidence="5">Binds 1 FAD per subunit.</text>
</comment>
<dbReference type="EC" id="1.18.1.2" evidence="5"/>
<keyword evidence="2 5" id="KW-0274">FAD</keyword>
<dbReference type="Pfam" id="PF07992">
    <property type="entry name" value="Pyr_redox_2"/>
    <property type="match status" value="1"/>
</dbReference>
<comment type="subunit">
    <text evidence="5">Homodimer.</text>
</comment>
<organism evidence="7 8">
    <name type="scientific">Hydrogenophaga bisanensis</name>
    <dbReference type="NCBI Taxonomy" id="439611"/>
    <lineage>
        <taxon>Bacteria</taxon>
        <taxon>Pseudomonadati</taxon>
        <taxon>Pseudomonadota</taxon>
        <taxon>Betaproteobacteria</taxon>
        <taxon>Burkholderiales</taxon>
        <taxon>Comamonadaceae</taxon>
        <taxon>Hydrogenophaga</taxon>
    </lineage>
</organism>
<evidence type="ECO:0000256" key="3">
    <source>
        <dbReference type="ARBA" id="ARBA00022857"/>
    </source>
</evidence>
<feature type="binding site" evidence="5">
    <location>
        <position position="342"/>
    </location>
    <ligand>
        <name>FAD</name>
        <dbReference type="ChEBI" id="CHEBI:57692"/>
    </ligand>
</feature>
<comment type="caution">
    <text evidence="5">Lacks conserved residue(s) required for the propagation of feature annotation.</text>
</comment>
<name>A0ABW2R508_9BURK</name>
<feature type="domain" description="FAD/NAD(P)-binding" evidence="6">
    <location>
        <begin position="20"/>
        <end position="303"/>
    </location>
</feature>
<protein>
    <recommendedName>
        <fullName evidence="5">Ferredoxin--NADP reductase</fullName>
        <shortName evidence="5">FNR</shortName>
        <shortName evidence="5">Fd-NADP(+) reductase</shortName>
        <ecNumber evidence="5">1.18.1.2</ecNumber>
    </recommendedName>
</protein>
<keyword evidence="1 5" id="KW-0285">Flavoprotein</keyword>
<evidence type="ECO:0000256" key="1">
    <source>
        <dbReference type="ARBA" id="ARBA00022630"/>
    </source>
</evidence>
<keyword evidence="3 5" id="KW-0521">NADP</keyword>
<feature type="binding site" evidence="5">
    <location>
        <position position="48"/>
    </location>
    <ligand>
        <name>FAD</name>
        <dbReference type="ChEBI" id="CHEBI:57692"/>
    </ligand>
</feature>
<dbReference type="EMBL" id="JBHTBX010000001">
    <property type="protein sequence ID" value="MFC7432947.1"/>
    <property type="molecule type" value="Genomic_DNA"/>
</dbReference>
<dbReference type="InterPro" id="IPR050097">
    <property type="entry name" value="Ferredoxin-NADP_redctase_2"/>
</dbReference>
<accession>A0ABW2R508</accession>
<evidence type="ECO:0000256" key="2">
    <source>
        <dbReference type="ARBA" id="ARBA00022827"/>
    </source>
</evidence>
<feature type="binding site" evidence="5">
    <location>
        <position position="61"/>
    </location>
    <ligand>
        <name>FAD</name>
        <dbReference type="ChEBI" id="CHEBI:57692"/>
    </ligand>
</feature>
<sequence length="358" mass="38556">MGLQQVSGFHDHGTSPIETDALVIGAGPVGLYQVFQLGLLEIGAQVVDSLPYPGGQPIELYPDKPIYDLPAIPVCTGRELTESLLRQVQPFRPGMHLGQTITSLSRHDDGRLLASTSQGKAFLARAVFIAAGVGAFEPKRLAIPALAALEQRQVFFRTSELDLTCPGTIAVAGGTEDAVEAVLTLSDAGHDVVLIHRKDAFDARQDQLDRLHALRQAQRVRVEIGQPTGVDIQNGEMRGLEISAADNSIRHIAIDRLLIRLGISPRLGPLATWGLALERKHVPVDTASFGTTEPGIYAVGDINTYPGKRKFIICGFHECVLAAYAAAAYLRPDQKVLMQYTTTSPRLHELLGVGGSLP</sequence>
<dbReference type="PRINTS" id="PR00469">
    <property type="entry name" value="PNDRDTASEII"/>
</dbReference>
<gene>
    <name evidence="7" type="ORF">ACFQNJ_00275</name>
</gene>
<comment type="similarity">
    <text evidence="5">Belongs to the ferredoxin--NADP reductase type 2 family.</text>
</comment>
<evidence type="ECO:0000259" key="6">
    <source>
        <dbReference type="Pfam" id="PF07992"/>
    </source>
</evidence>
<evidence type="ECO:0000313" key="8">
    <source>
        <dbReference type="Proteomes" id="UP001596495"/>
    </source>
</evidence>
<dbReference type="InterPro" id="IPR022890">
    <property type="entry name" value="Fd--NADP_Rdtase_type_2"/>
</dbReference>
<dbReference type="PANTHER" id="PTHR48105">
    <property type="entry name" value="THIOREDOXIN REDUCTASE 1-RELATED-RELATED"/>
    <property type="match status" value="1"/>
</dbReference>
<evidence type="ECO:0000256" key="4">
    <source>
        <dbReference type="ARBA" id="ARBA00023002"/>
    </source>
</evidence>
<evidence type="ECO:0000313" key="7">
    <source>
        <dbReference type="EMBL" id="MFC7432947.1"/>
    </source>
</evidence>
<dbReference type="InterPro" id="IPR023753">
    <property type="entry name" value="FAD/NAD-binding_dom"/>
</dbReference>
<feature type="binding site" evidence="5">
    <location>
        <position position="56"/>
    </location>
    <ligand>
        <name>FAD</name>
        <dbReference type="ChEBI" id="CHEBI:57692"/>
    </ligand>
</feature>
<dbReference type="RefSeq" id="WP_382253000.1">
    <property type="nucleotide sequence ID" value="NZ_JBHTBX010000001.1"/>
</dbReference>
<dbReference type="Gene3D" id="3.50.50.60">
    <property type="entry name" value="FAD/NAD(P)-binding domain"/>
    <property type="match status" value="2"/>
</dbReference>
<reference evidence="8" key="1">
    <citation type="journal article" date="2019" name="Int. J. Syst. Evol. Microbiol.">
        <title>The Global Catalogue of Microorganisms (GCM) 10K type strain sequencing project: providing services to taxonomists for standard genome sequencing and annotation.</title>
        <authorList>
            <consortium name="The Broad Institute Genomics Platform"/>
            <consortium name="The Broad Institute Genome Sequencing Center for Infectious Disease"/>
            <person name="Wu L."/>
            <person name="Ma J."/>
        </authorList>
    </citation>
    <scope>NUCLEOTIDE SEQUENCE [LARGE SCALE GENOMIC DNA]</scope>
    <source>
        <strain evidence="8">CCUG 54518</strain>
    </source>
</reference>
<dbReference type="SUPFAM" id="SSF51905">
    <property type="entry name" value="FAD/NAD(P)-binding domain"/>
    <property type="match status" value="1"/>
</dbReference>
<dbReference type="PRINTS" id="PR00368">
    <property type="entry name" value="FADPNR"/>
</dbReference>
<feature type="binding site" evidence="5">
    <location>
        <position position="101"/>
    </location>
    <ligand>
        <name>FAD</name>
        <dbReference type="ChEBI" id="CHEBI:57692"/>
    </ligand>
</feature>
<proteinExistence type="inferred from homology"/>
<dbReference type="Proteomes" id="UP001596495">
    <property type="component" value="Unassembled WGS sequence"/>
</dbReference>
<keyword evidence="4 5" id="KW-0560">Oxidoreductase</keyword>
<dbReference type="InterPro" id="IPR036188">
    <property type="entry name" value="FAD/NAD-bd_sf"/>
</dbReference>
<feature type="binding site" evidence="5">
    <location>
        <position position="136"/>
    </location>
    <ligand>
        <name>FAD</name>
        <dbReference type="ChEBI" id="CHEBI:57692"/>
    </ligand>
</feature>
<comment type="caution">
    <text evidence="7">The sequence shown here is derived from an EMBL/GenBank/DDBJ whole genome shotgun (WGS) entry which is preliminary data.</text>
</comment>
<keyword evidence="8" id="KW-1185">Reference proteome</keyword>
<comment type="catalytic activity">
    <reaction evidence="5">
        <text>2 reduced [2Fe-2S]-[ferredoxin] + NADP(+) + H(+) = 2 oxidized [2Fe-2S]-[ferredoxin] + NADPH</text>
        <dbReference type="Rhea" id="RHEA:20125"/>
        <dbReference type="Rhea" id="RHEA-COMP:10000"/>
        <dbReference type="Rhea" id="RHEA-COMP:10001"/>
        <dbReference type="ChEBI" id="CHEBI:15378"/>
        <dbReference type="ChEBI" id="CHEBI:33737"/>
        <dbReference type="ChEBI" id="CHEBI:33738"/>
        <dbReference type="ChEBI" id="CHEBI:57783"/>
        <dbReference type="ChEBI" id="CHEBI:58349"/>
        <dbReference type="EC" id="1.18.1.2"/>
    </reaction>
</comment>
<feature type="binding site" evidence="5">
    <location>
        <position position="301"/>
    </location>
    <ligand>
        <name>FAD</name>
        <dbReference type="ChEBI" id="CHEBI:57692"/>
    </ligand>
</feature>
<dbReference type="HAMAP" id="MF_01685">
    <property type="entry name" value="FENR2"/>
    <property type="match status" value="1"/>
</dbReference>